<feature type="transmembrane region" description="Helical" evidence="6">
    <location>
        <begin position="119"/>
        <end position="136"/>
    </location>
</feature>
<keyword evidence="3 6" id="KW-0812">Transmembrane</keyword>
<reference evidence="7" key="1">
    <citation type="submission" date="2019-03" db="EMBL/GenBank/DDBJ databases">
        <authorList>
            <person name="Warren W.C."/>
            <person name="Johnson G.S."/>
        </authorList>
    </citation>
    <scope>NUCLEOTIDE SEQUENCE [LARGE SCALE GENOMIC DNA]</scope>
    <source>
        <strain evidence="7">Basenji</strain>
    </source>
</reference>
<dbReference type="Pfam" id="PF04103">
    <property type="entry name" value="CD20"/>
    <property type="match status" value="1"/>
</dbReference>
<organism evidence="7 8">
    <name type="scientific">Canis lupus familiaris</name>
    <name type="common">Dog</name>
    <name type="synonym">Canis familiaris</name>
    <dbReference type="NCBI Taxonomy" id="9615"/>
    <lineage>
        <taxon>Eukaryota</taxon>
        <taxon>Metazoa</taxon>
        <taxon>Chordata</taxon>
        <taxon>Craniata</taxon>
        <taxon>Vertebrata</taxon>
        <taxon>Euteleostomi</taxon>
        <taxon>Mammalia</taxon>
        <taxon>Eutheria</taxon>
        <taxon>Laurasiatheria</taxon>
        <taxon>Carnivora</taxon>
        <taxon>Caniformia</taxon>
        <taxon>Canidae</taxon>
        <taxon>Canis</taxon>
    </lineage>
</organism>
<dbReference type="Proteomes" id="UP000694429">
    <property type="component" value="Chromosome 21"/>
</dbReference>
<feature type="transmembrane region" description="Helical" evidence="6">
    <location>
        <begin position="148"/>
        <end position="171"/>
    </location>
</feature>
<dbReference type="InterPro" id="IPR007237">
    <property type="entry name" value="CD20-like"/>
</dbReference>
<sequence length="284" mass="30942">MRAQTYSLLGVCEHAAGTHGLIHRCSIGGTVISQPMASETIIVLTPNGINFPQTGKPKPTKQRQDSLEKRLKAEVKVFGTIQILCGAMLLILGIILAFAPSSPHFTAVLSVLLKTSYPFIGALCFVISGILSIVMEKRSTKPLAQSTVAANILSFLCALLGFVLLSVNLAALDPAFWNCDLDSKKEVHEHYKYYLHLMHPDIKEECFMTKGTLAGTLSVMLICTVLELCLAWLAAVVWWKQARSDFTGVSVLATRPPPLPESCQGDLRFWAVLSICKGGRGWGL</sequence>
<reference evidence="7" key="2">
    <citation type="submission" date="2025-08" db="UniProtKB">
        <authorList>
            <consortium name="Ensembl"/>
        </authorList>
    </citation>
    <scope>IDENTIFICATION</scope>
</reference>
<evidence type="ECO:0008006" key="9">
    <source>
        <dbReference type="Google" id="ProtNLM"/>
    </source>
</evidence>
<evidence type="ECO:0000313" key="8">
    <source>
        <dbReference type="Proteomes" id="UP000694429"/>
    </source>
</evidence>
<feature type="transmembrane region" description="Helical" evidence="6">
    <location>
        <begin position="77"/>
        <end position="99"/>
    </location>
</feature>
<dbReference type="AlphaFoldDB" id="A0A8C0RQN4"/>
<evidence type="ECO:0000256" key="2">
    <source>
        <dbReference type="ARBA" id="ARBA00009565"/>
    </source>
</evidence>
<dbReference type="InterPro" id="IPR030417">
    <property type="entry name" value="MS4A"/>
</dbReference>
<keyword evidence="5 6" id="KW-0472">Membrane</keyword>
<accession>A0A8C0RQN4</accession>
<gene>
    <name evidence="7" type="primary">LOC612553</name>
</gene>
<dbReference type="PANTHER" id="PTHR23320">
    <property type="entry name" value="MEMBRANE-SPANNING 4-DOMAINS SUBFAMILY A MS4A -RELATED"/>
    <property type="match status" value="1"/>
</dbReference>
<evidence type="ECO:0000313" key="7">
    <source>
        <dbReference type="Ensembl" id="ENSCAFP00030034820.1"/>
    </source>
</evidence>
<evidence type="ECO:0000256" key="6">
    <source>
        <dbReference type="SAM" id="Phobius"/>
    </source>
</evidence>
<proteinExistence type="inferred from homology"/>
<dbReference type="Ensembl" id="ENSCAFT00030039913.1">
    <property type="protein sequence ID" value="ENSCAFP00030034820.1"/>
    <property type="gene ID" value="ENSCAFG00030021738.1"/>
</dbReference>
<comment type="similarity">
    <text evidence="2">Belongs to the MS4A family.</text>
</comment>
<feature type="transmembrane region" description="Helical" evidence="6">
    <location>
        <begin position="217"/>
        <end position="239"/>
    </location>
</feature>
<dbReference type="PANTHER" id="PTHR23320:SF135">
    <property type="entry name" value="MEMBRANE-SPANNING 4-DOMAINS SUBFAMILY A MEMBER 6A"/>
    <property type="match status" value="1"/>
</dbReference>
<evidence type="ECO:0000256" key="5">
    <source>
        <dbReference type="ARBA" id="ARBA00023136"/>
    </source>
</evidence>
<evidence type="ECO:0000256" key="3">
    <source>
        <dbReference type="ARBA" id="ARBA00022692"/>
    </source>
</evidence>
<keyword evidence="4 6" id="KW-1133">Transmembrane helix</keyword>
<dbReference type="GO" id="GO:0016020">
    <property type="term" value="C:membrane"/>
    <property type="evidence" value="ECO:0007669"/>
    <property type="project" value="UniProtKB-SubCell"/>
</dbReference>
<comment type="subcellular location">
    <subcellularLocation>
        <location evidence="1">Membrane</location>
        <topology evidence="1">Multi-pass membrane protein</topology>
    </subcellularLocation>
</comment>
<protein>
    <recommendedName>
        <fullName evidence="9">Membrane spanning 4-domains A6A</fullName>
    </recommendedName>
</protein>
<evidence type="ECO:0000256" key="1">
    <source>
        <dbReference type="ARBA" id="ARBA00004141"/>
    </source>
</evidence>
<evidence type="ECO:0000256" key="4">
    <source>
        <dbReference type="ARBA" id="ARBA00022989"/>
    </source>
</evidence>
<name>A0A8C0RQN4_CANLF</name>